<dbReference type="OrthoDB" id="5431149at2759"/>
<keyword evidence="2" id="KW-0812">Transmembrane</keyword>
<feature type="compositionally biased region" description="Basic and acidic residues" evidence="1">
    <location>
        <begin position="410"/>
        <end position="433"/>
    </location>
</feature>
<name>A0A9P7NCI4_9HYPO</name>
<accession>A0A9P7NCI4</accession>
<evidence type="ECO:0000313" key="4">
    <source>
        <dbReference type="Proteomes" id="UP000748025"/>
    </source>
</evidence>
<evidence type="ECO:0000256" key="1">
    <source>
        <dbReference type="SAM" id="MobiDB-lite"/>
    </source>
</evidence>
<proteinExistence type="predicted"/>
<feature type="compositionally biased region" description="Polar residues" evidence="1">
    <location>
        <begin position="246"/>
        <end position="256"/>
    </location>
</feature>
<evidence type="ECO:0000256" key="2">
    <source>
        <dbReference type="SAM" id="Phobius"/>
    </source>
</evidence>
<feature type="compositionally biased region" description="Polar residues" evidence="1">
    <location>
        <begin position="184"/>
        <end position="200"/>
    </location>
</feature>
<gene>
    <name evidence="3" type="ORF">E4U43_008572</name>
</gene>
<comment type="caution">
    <text evidence="3">The sequence shown here is derived from an EMBL/GenBank/DDBJ whole genome shotgun (WGS) entry which is preliminary data.</text>
</comment>
<feature type="transmembrane region" description="Helical" evidence="2">
    <location>
        <begin position="78"/>
        <end position="100"/>
    </location>
</feature>
<feature type="compositionally biased region" description="Polar residues" evidence="1">
    <location>
        <begin position="399"/>
        <end position="409"/>
    </location>
</feature>
<evidence type="ECO:0008006" key="5">
    <source>
        <dbReference type="Google" id="ProtNLM"/>
    </source>
</evidence>
<feature type="compositionally biased region" description="Polar residues" evidence="1">
    <location>
        <begin position="285"/>
        <end position="296"/>
    </location>
</feature>
<keyword evidence="4" id="KW-1185">Reference proteome</keyword>
<evidence type="ECO:0000313" key="3">
    <source>
        <dbReference type="EMBL" id="KAG6010423.1"/>
    </source>
</evidence>
<feature type="region of interest" description="Disordered" evidence="1">
    <location>
        <begin position="224"/>
        <end position="256"/>
    </location>
</feature>
<dbReference type="Proteomes" id="UP000748025">
    <property type="component" value="Unassembled WGS sequence"/>
</dbReference>
<keyword evidence="2" id="KW-1133">Transmembrane helix</keyword>
<organism evidence="3 4">
    <name type="scientific">Claviceps pusilla</name>
    <dbReference type="NCBI Taxonomy" id="123648"/>
    <lineage>
        <taxon>Eukaryota</taxon>
        <taxon>Fungi</taxon>
        <taxon>Dikarya</taxon>
        <taxon>Ascomycota</taxon>
        <taxon>Pezizomycotina</taxon>
        <taxon>Sordariomycetes</taxon>
        <taxon>Hypocreomycetidae</taxon>
        <taxon>Hypocreales</taxon>
        <taxon>Clavicipitaceae</taxon>
        <taxon>Claviceps</taxon>
    </lineage>
</organism>
<dbReference type="EMBL" id="SRPW01000954">
    <property type="protein sequence ID" value="KAG6010423.1"/>
    <property type="molecule type" value="Genomic_DNA"/>
</dbReference>
<feature type="transmembrane region" description="Helical" evidence="2">
    <location>
        <begin position="43"/>
        <end position="66"/>
    </location>
</feature>
<dbReference type="AlphaFoldDB" id="A0A9P7NCI4"/>
<reference evidence="3" key="1">
    <citation type="journal article" date="2020" name="bioRxiv">
        <title>Whole genome comparisons of ergot fungi reveals the divergence and evolution of species within the genus Claviceps are the result of varying mechanisms driving genome evolution and host range expansion.</title>
        <authorList>
            <person name="Wyka S.A."/>
            <person name="Mondo S.J."/>
            <person name="Liu M."/>
            <person name="Dettman J."/>
            <person name="Nalam V."/>
            <person name="Broders K.D."/>
        </authorList>
    </citation>
    <scope>NUCLEOTIDE SEQUENCE</scope>
    <source>
        <strain evidence="3">CCC 602</strain>
    </source>
</reference>
<feature type="region of interest" description="Disordered" evidence="1">
    <location>
        <begin position="184"/>
        <end position="207"/>
    </location>
</feature>
<sequence>MAPAGLLITAGALAIMATAATMTLEIVLCVDAADNSSLADTCGAAAALEAVALVMLGALAFTQAVQHKIPSFWSRSKLSFVLQLLICGAAAATSIVALVFSPQAMSDQSHDPLVDVRQNVRIGLAIALTLAAMFQFVFISFHFLVHSDLVIGSSCSPFCFSDDQRNKHVKGIRYSQTMPMMTNQETTSVKGKNSTMTTHQKSSKGPIDSLKASLKQVIHPASSRTKLLGLERKRPMSLESAPPRTSADTSFDSWDTSTVDVHNRQAVMELSPPPALNRALETIPASPSGSVASSRPATPLGPGGLDSLEPPQVLRRIESYSSSLRARREANRLTSDSSINEMHIHPLFRSDSPIPPPPASPGTSVIAAPNAGLIISRSGSVQSLQRLRSGSLPALRSPLTPQQAGLDSLEQTRAKDDKEVPLKDAKNRSDRRMTPPIPEWLLSPTMKANLESFKEQQQEQGGCC</sequence>
<feature type="region of interest" description="Disordered" evidence="1">
    <location>
        <begin position="392"/>
        <end position="464"/>
    </location>
</feature>
<feature type="transmembrane region" description="Helical" evidence="2">
    <location>
        <begin position="120"/>
        <end position="144"/>
    </location>
</feature>
<protein>
    <recommendedName>
        <fullName evidence="5">Transmembrane protein</fullName>
    </recommendedName>
</protein>
<feature type="region of interest" description="Disordered" evidence="1">
    <location>
        <begin position="278"/>
        <end position="311"/>
    </location>
</feature>
<keyword evidence="2" id="KW-0472">Membrane</keyword>